<dbReference type="InterPro" id="IPR024432">
    <property type="entry name" value="Put_RecE_PDDEXK-like_dom"/>
</dbReference>
<feature type="region of interest" description="Disordered" evidence="4">
    <location>
        <begin position="1512"/>
        <end position="1551"/>
    </location>
</feature>
<dbReference type="InterPro" id="IPR021739">
    <property type="entry name" value="SaV-like"/>
</dbReference>
<dbReference type="InterPro" id="IPR000424">
    <property type="entry name" value="Primosome_PriB/ssb"/>
</dbReference>
<feature type="region of interest" description="Disordered" evidence="4">
    <location>
        <begin position="765"/>
        <end position="786"/>
    </location>
</feature>
<dbReference type="PANTHER" id="PTHR10302:SF27">
    <property type="entry name" value="SINGLE-STRANDED DNA-BINDING PROTEIN"/>
    <property type="match status" value="1"/>
</dbReference>
<feature type="region of interest" description="Disordered" evidence="4">
    <location>
        <begin position="484"/>
        <end position="575"/>
    </location>
</feature>
<sequence>MTESLSGVVLGLPEDEYHAHPALSSTGARQLLIAPAKFLFARSAPRVHKKAFDVGTAAHSRVLGTGWEIVAIPDSVLAVNGAASTAKAKAFIEEARANGQVPIKQAEFDEVTAMSEAVLAHPSARILLEQDGAAEASVFGVDPETGVETRARFDFLGRGSGRRVGVDLKTLHGEASPVKFAKTVADHGYHVQGAHYEDTLRFVGEHIDAFAFIAVEKEPPYLIPTDAKPSRIHRPEPAPTEDDVRETLAEYERLAMSTGAMVRIDPPEFASPDASIDWAPWWLGDEPPQLVRVTVWRNGIQTQVYRAWQESLPVDPVWQELWRARPMTFFGASGIRAALRRAYRDVIGDHRQADDVEPDAPEAVTPEAVAPAPQHDWRPSGPPIPAAEPRPRTRPSAPRPAPVAVPHAPRTELRLDALPVKPGSKRKAASRGRRDRGSNHDQSRPHRDAPADRGGRARHPDRGRHDVMERARVRRVVAGAAGVAAVADAAHDRRSPRGADLPGEPRSHRGSRRVLERLGRRRRRDERACTVADPRHDRSAVARRHPGAASGARQAETAPQAGNVTAHQSSGRPTEAGRAVIVCDGCAARFTRRHVSVNATRAAAEKAGWLVGTRDNRRDYCTNCREAKVHEEGAIRHDAEMRSLVVGHREVSGRAAPDVEIGGVGAEIRRADESHDLAAVSLGGVHAAKATVHTRAFGPHSGELFAAVFSLAIAIHDVIGSARASFCSFDDAASQVLARRRVPAIVARRSERVAGVPRGVRAAAERGVRTGGGSDERSPSQRARAAEGRHLDLAVHGSARAGERVRVGGVARALGAAPAGDVRGVRAAVDARSRGGAVGGLTRSPHAERATEGRRDLTCGVERAGDACGVEVEHAGENANEGWAGLKCGHTYSPCGNFEPRDGLSAAPRSEVWGYVVFWPRQGVLKVGVTRSHARLAALCRTGGVVVILDRDRPRAEERFILDALAARFPRAFASEEAARSLLPGGRGFTECFAVSLHEIEAAVSAVVEGMRAHDRQAEGDPARSLARRGSDSAAAGREVDGDRSEDARRRRGSGDDDGLDAASVAVAGRPAVDRRPDRAPSTARRPRLCRDLRGGRSDLLPGETVLTVVGNLTADPDLRFTQSGIPVAGFTVAATPRQLDRQSGEWKDGEALFLRATAWRELGQHVAASLTKGSRVIVTGRLRQRSYQDADGNPRTSLELEVDEIGPSLRYATATVVRARSNTQAPAQGPADDVWAAPSEEYRGLEVIDLTEQMNFNRGNAVKYLARAGAKDPAREIEDLEKARWYVDREIGRLGGKRIRDAVEADARAEVVAEIADWLRGGHGTGLIGFRRMLVDGPDLLGRLRSLADPRSALVYEDAAQRGGSTSTEAPAPVPADLLDAIVALERLFLVTSSDAAEAFEQARYGANVILHDLDTGLLNDHAWVLALAGQVLDRHEPDGDGVRDAWSVADAHARWGVVRRERPTLVVASPSPALRPVPEYDEDTASPVTEWGAESLIVRDQAAQLAGSLRTLQRNGPDAACPSRRRKPHDEGRGDAPPLHDHRRGESADVHLHRVTRPHRWERIVTHTRKDMETVEYECAMGDCAHEERPCPSTGIYEVCQECTDRNWAEWEGGVITWDECQGRGAIWDDDEDTEPTGCAAKASLVRGVRRVPREVSWTIPERAEAGSAGDRRGCRMALPDASPDGHMPFVPEHQFDRSVTRPHGWERIVSNRKELRDARRRLAEAQESLRAIEALPRRIGQTWDWANGVRWVRIGDDAWEARHESDGYERHPDYDQHFNVYPSVAPHVGRDVLRLAYADPRYPGLSRRYYGKHPDFAGEVDHAALIAKLGEFDGWALSTSARSLQDVLALCPPGSRVAVWVRGERPARSAGPLNAWEPVIYWGGRRDASRYTAAGEKASRRPGGRVAQVRGDASRATRADASHAAGVRVVLAGDLDASRDAAARRDASGSAADDASSGSSRRVGVLTYRPGARTTDPGRVIGAKPAVFCRWMFDLLGAEPQDEFTDIYAGSGGVSRAWGVVRASWDDLAVSDDTSRHSSNPDEPLRDTELVRVQIEALCRLWEESEHESVTYRADVGVDRALAILAHAHHAVRCARAILALHPDFSGIETSPLCRLLVECAVTAAWLLITPGSGVAMVRDGAKQRVKALSELALTGRDVTALSGVEGRQKLVHHVPGTV</sequence>
<dbReference type="HAMAP" id="MF_00984">
    <property type="entry name" value="SSB"/>
    <property type="match status" value="1"/>
</dbReference>
<dbReference type="Gene3D" id="3.90.320.10">
    <property type="match status" value="1"/>
</dbReference>
<protein>
    <submittedName>
        <fullName evidence="7">Putative exodeoxyribonuclease 8 PDDEXK-like domain-containing protein</fullName>
    </submittedName>
</protein>
<feature type="compositionally biased region" description="Basic residues" evidence="4">
    <location>
        <begin position="423"/>
        <end position="434"/>
    </location>
</feature>
<evidence type="ECO:0000256" key="4">
    <source>
        <dbReference type="SAM" id="MobiDB-lite"/>
    </source>
</evidence>
<proteinExistence type="inferred from homology"/>
<feature type="compositionally biased region" description="Basic and acidic residues" evidence="4">
    <location>
        <begin position="1038"/>
        <end position="1055"/>
    </location>
</feature>
<dbReference type="SUPFAM" id="SSF50249">
    <property type="entry name" value="Nucleic acid-binding proteins"/>
    <property type="match status" value="1"/>
</dbReference>
<feature type="region of interest" description="Disordered" evidence="4">
    <location>
        <begin position="1896"/>
        <end position="1921"/>
    </location>
</feature>
<dbReference type="Pfam" id="PF00436">
    <property type="entry name" value="SSB"/>
    <property type="match status" value="1"/>
</dbReference>
<feature type="compositionally biased region" description="Basic and acidic residues" evidence="4">
    <location>
        <begin position="435"/>
        <end position="468"/>
    </location>
</feature>
<keyword evidence="3" id="KW-0175">Coiled coil</keyword>
<dbReference type="Pfam" id="PF11753">
    <property type="entry name" value="DUF3310"/>
    <property type="match status" value="1"/>
</dbReference>
<dbReference type="NCBIfam" id="NF005851">
    <property type="entry name" value="PRK07772.1"/>
    <property type="match status" value="1"/>
</dbReference>
<evidence type="ECO:0000256" key="2">
    <source>
        <dbReference type="PROSITE-ProRule" id="PRU00252"/>
    </source>
</evidence>
<dbReference type="InterPro" id="IPR011604">
    <property type="entry name" value="PDDEXK-like_dom_sf"/>
</dbReference>
<feature type="compositionally biased region" description="Basic and acidic residues" evidence="4">
    <location>
        <begin position="525"/>
        <end position="540"/>
    </location>
</feature>
<dbReference type="Proteomes" id="UP000887540">
    <property type="component" value="Unplaced"/>
</dbReference>
<dbReference type="WBParaSite" id="ACRNAN_scaffold1049.g15702.t1">
    <property type="protein sequence ID" value="ACRNAN_scaffold1049.g15702.t1"/>
    <property type="gene ID" value="ACRNAN_scaffold1049.g15702"/>
</dbReference>
<dbReference type="GO" id="GO:0006260">
    <property type="term" value="P:DNA replication"/>
    <property type="evidence" value="ECO:0007669"/>
    <property type="project" value="InterPro"/>
</dbReference>
<keyword evidence="1 2" id="KW-0238">DNA-binding</keyword>
<evidence type="ECO:0000313" key="7">
    <source>
        <dbReference type="WBParaSite" id="ACRNAN_scaffold1049.g15702.t1"/>
    </source>
</evidence>
<feature type="compositionally biased region" description="Polar residues" evidence="4">
    <location>
        <begin position="560"/>
        <end position="572"/>
    </location>
</feature>
<dbReference type="Pfam" id="PF12684">
    <property type="entry name" value="DUF3799"/>
    <property type="match status" value="1"/>
</dbReference>
<feature type="compositionally biased region" description="Low complexity" evidence="4">
    <location>
        <begin position="1061"/>
        <end position="1071"/>
    </location>
</feature>
<dbReference type="PROSITE" id="PS50935">
    <property type="entry name" value="SSB"/>
    <property type="match status" value="1"/>
</dbReference>
<evidence type="ECO:0000256" key="1">
    <source>
        <dbReference type="ARBA" id="ARBA00023125"/>
    </source>
</evidence>
<accession>A0A914CHP8</accession>
<dbReference type="CDD" id="cd04496">
    <property type="entry name" value="SSB_OBF"/>
    <property type="match status" value="1"/>
</dbReference>
<dbReference type="InterPro" id="IPR012340">
    <property type="entry name" value="NA-bd_OB-fold"/>
</dbReference>
<evidence type="ECO:0000256" key="3">
    <source>
        <dbReference type="SAM" id="Coils"/>
    </source>
</evidence>
<feature type="compositionally biased region" description="Basic and acidic residues" evidence="4">
    <location>
        <begin position="489"/>
        <end position="518"/>
    </location>
</feature>
<feature type="region of interest" description="Disordered" evidence="4">
    <location>
        <begin position="224"/>
        <end position="243"/>
    </location>
</feature>
<dbReference type="GO" id="GO:0009295">
    <property type="term" value="C:nucleoid"/>
    <property type="evidence" value="ECO:0007669"/>
    <property type="project" value="TreeGrafter"/>
</dbReference>
<feature type="compositionally biased region" description="Low complexity" evidence="4">
    <location>
        <begin position="361"/>
        <end position="373"/>
    </location>
</feature>
<dbReference type="PANTHER" id="PTHR10302">
    <property type="entry name" value="SINGLE-STRANDED DNA-BINDING PROTEIN"/>
    <property type="match status" value="1"/>
</dbReference>
<feature type="domain" description="Putative exodeoxyribonuclease 8 PDDEXK-like" evidence="5">
    <location>
        <begin position="47"/>
        <end position="221"/>
    </location>
</feature>
<feature type="compositionally biased region" description="Basic and acidic residues" evidence="4">
    <location>
        <begin position="1013"/>
        <end position="1022"/>
    </location>
</feature>
<dbReference type="GO" id="GO:0003697">
    <property type="term" value="F:single-stranded DNA binding"/>
    <property type="evidence" value="ECO:0007669"/>
    <property type="project" value="InterPro"/>
</dbReference>
<feature type="coiled-coil region" evidence="3">
    <location>
        <begin position="1711"/>
        <end position="1738"/>
    </location>
</feature>
<feature type="compositionally biased region" description="Basic and acidic residues" evidence="4">
    <location>
        <begin position="1530"/>
        <end position="1551"/>
    </location>
</feature>
<organism evidence="6 7">
    <name type="scientific">Acrobeloides nanus</name>
    <dbReference type="NCBI Taxonomy" id="290746"/>
    <lineage>
        <taxon>Eukaryota</taxon>
        <taxon>Metazoa</taxon>
        <taxon>Ecdysozoa</taxon>
        <taxon>Nematoda</taxon>
        <taxon>Chromadorea</taxon>
        <taxon>Rhabditida</taxon>
        <taxon>Tylenchina</taxon>
        <taxon>Cephalobomorpha</taxon>
        <taxon>Cephaloboidea</taxon>
        <taxon>Cephalobidae</taxon>
        <taxon>Acrobeloides</taxon>
    </lineage>
</organism>
<keyword evidence="6" id="KW-1185">Reference proteome</keyword>
<feature type="region of interest" description="Disordered" evidence="4">
    <location>
        <begin position="352"/>
        <end position="468"/>
    </location>
</feature>
<name>A0A914CHP8_9BILA</name>
<feature type="region of interest" description="Disordered" evidence="4">
    <location>
        <begin position="1013"/>
        <end position="1087"/>
    </location>
</feature>
<dbReference type="Gene3D" id="2.40.50.140">
    <property type="entry name" value="Nucleic acid-binding proteins"/>
    <property type="match status" value="1"/>
</dbReference>
<evidence type="ECO:0000259" key="5">
    <source>
        <dbReference type="Pfam" id="PF12684"/>
    </source>
</evidence>
<dbReference type="NCBIfam" id="TIGR00621">
    <property type="entry name" value="ssb"/>
    <property type="match status" value="1"/>
</dbReference>
<dbReference type="InterPro" id="IPR011344">
    <property type="entry name" value="ssDNA-bd"/>
</dbReference>
<reference evidence="7" key="1">
    <citation type="submission" date="2022-11" db="UniProtKB">
        <authorList>
            <consortium name="WormBaseParasite"/>
        </authorList>
    </citation>
    <scope>IDENTIFICATION</scope>
</reference>
<evidence type="ECO:0000313" key="6">
    <source>
        <dbReference type="Proteomes" id="UP000887540"/>
    </source>
</evidence>